<sequence>MFLSENENNSGAEESSAQLSQREENLRKDQNGGRESVTDGRTMQYLRHFSNYHGILRRGASTLPPSLPSPGRGASFHVGPRLNLLQRDRVATLKSPLCLLFTVPLSASLRLTAWYSLLWITSRTLGFRVAQSLKSSQQTGLSVWTADGAGQPATRRNFLCRQTQRMNPLLSASPVDYNEPSCALNHETAHTHTENDARQVACTAIP</sequence>
<accession>A0ABR3N8E3</accession>
<reference evidence="2 3" key="1">
    <citation type="submission" date="2023-09" db="EMBL/GenBank/DDBJ databases">
        <authorList>
            <person name="Wang M."/>
        </authorList>
    </citation>
    <scope>NUCLEOTIDE SEQUENCE [LARGE SCALE GENOMIC DNA]</scope>
    <source>
        <strain evidence="2">GT-2023</strain>
        <tissue evidence="2">Liver</tissue>
    </source>
</reference>
<proteinExistence type="predicted"/>
<feature type="compositionally biased region" description="Low complexity" evidence="1">
    <location>
        <begin position="1"/>
        <end position="17"/>
    </location>
</feature>
<protein>
    <submittedName>
        <fullName evidence="2">Uncharacterized protein</fullName>
    </submittedName>
</protein>
<name>A0ABR3N8E3_9TELE</name>
<keyword evidence="3" id="KW-1185">Reference proteome</keyword>
<feature type="compositionally biased region" description="Basic and acidic residues" evidence="1">
    <location>
        <begin position="21"/>
        <end position="38"/>
    </location>
</feature>
<organism evidence="2 3">
    <name type="scientific">Cirrhinus molitorella</name>
    <name type="common">mud carp</name>
    <dbReference type="NCBI Taxonomy" id="172907"/>
    <lineage>
        <taxon>Eukaryota</taxon>
        <taxon>Metazoa</taxon>
        <taxon>Chordata</taxon>
        <taxon>Craniata</taxon>
        <taxon>Vertebrata</taxon>
        <taxon>Euteleostomi</taxon>
        <taxon>Actinopterygii</taxon>
        <taxon>Neopterygii</taxon>
        <taxon>Teleostei</taxon>
        <taxon>Ostariophysi</taxon>
        <taxon>Cypriniformes</taxon>
        <taxon>Cyprinidae</taxon>
        <taxon>Labeoninae</taxon>
        <taxon>Labeonini</taxon>
        <taxon>Cirrhinus</taxon>
    </lineage>
</organism>
<evidence type="ECO:0000313" key="2">
    <source>
        <dbReference type="EMBL" id="KAL1273112.1"/>
    </source>
</evidence>
<feature type="region of interest" description="Disordered" evidence="1">
    <location>
        <begin position="1"/>
        <end position="40"/>
    </location>
</feature>
<evidence type="ECO:0000256" key="1">
    <source>
        <dbReference type="SAM" id="MobiDB-lite"/>
    </source>
</evidence>
<evidence type="ECO:0000313" key="3">
    <source>
        <dbReference type="Proteomes" id="UP001558613"/>
    </source>
</evidence>
<comment type="caution">
    <text evidence="2">The sequence shown here is derived from an EMBL/GenBank/DDBJ whole genome shotgun (WGS) entry which is preliminary data.</text>
</comment>
<dbReference type="EMBL" id="JAYMGO010000006">
    <property type="protein sequence ID" value="KAL1273112.1"/>
    <property type="molecule type" value="Genomic_DNA"/>
</dbReference>
<dbReference type="Proteomes" id="UP001558613">
    <property type="component" value="Unassembled WGS sequence"/>
</dbReference>
<gene>
    <name evidence="2" type="ORF">QQF64_028974</name>
</gene>